<accession>A0ABV6A679</accession>
<gene>
    <name evidence="1" type="ORF">ACFFQA_28625</name>
</gene>
<evidence type="ECO:0000313" key="1">
    <source>
        <dbReference type="EMBL" id="MFB9907918.1"/>
    </source>
</evidence>
<comment type="caution">
    <text evidence="1">The sequence shown here is derived from an EMBL/GenBank/DDBJ whole genome shotgun (WGS) entry which is preliminary data.</text>
</comment>
<dbReference type="InterPro" id="IPR007343">
    <property type="entry name" value="Uncharacterised_pept_Zn_put"/>
</dbReference>
<dbReference type="Proteomes" id="UP001589693">
    <property type="component" value="Unassembled WGS sequence"/>
</dbReference>
<keyword evidence="2" id="KW-1185">Reference proteome</keyword>
<sequence>MRKAAPVRQPGTTAIRRTPRGLGGVVLALTLLVSCTTAVPGEPTERTGITTDTVDPSFVSGTDGSDIDRLAATIVTDVQQYWRENFERTFGKQWQSINGFYSVDSNDQEGKPPPCTARTAELEGNALYCASVDSVVWDRAALFPVLNAKYSGTSVLMVLAHEIGHAVHHRVGIGAEEQRKQPERYPTILTESMADCYSGATLRWAVDGHAPHLRVTPSDVDTALGVLMVLRDPVDVTGVDEATHGNAFDRASALRDGYTGGPRRCADMTVQNRRFTVSESAVSRSPRSYQQSVDAITAGLDRWFGALVRRNGGQWSKPDTESGTSCGGQGPASFCVAEHAIRLDGRGELQRLHEHIGDYSVGALLAARYGLAAMAALGRRVDGGSAGRDALCLAGAYTDAASRGADGSASLAPGDLDEAVQVLLGYDYGSRNVAGAGIASGFDRIEAFRSGVLGGAKACGIG</sequence>
<organism evidence="1 2">
    <name type="scientific">Allokutzneria oryzae</name>
    <dbReference type="NCBI Taxonomy" id="1378989"/>
    <lineage>
        <taxon>Bacteria</taxon>
        <taxon>Bacillati</taxon>
        <taxon>Actinomycetota</taxon>
        <taxon>Actinomycetes</taxon>
        <taxon>Pseudonocardiales</taxon>
        <taxon>Pseudonocardiaceae</taxon>
        <taxon>Allokutzneria</taxon>
    </lineage>
</organism>
<dbReference type="PROSITE" id="PS51257">
    <property type="entry name" value="PROKAR_LIPOPROTEIN"/>
    <property type="match status" value="1"/>
</dbReference>
<dbReference type="Pfam" id="PF04228">
    <property type="entry name" value="Zn_peptidase"/>
    <property type="match status" value="1"/>
</dbReference>
<proteinExistence type="predicted"/>
<protein>
    <submittedName>
        <fullName evidence="1">Neutral zinc metallopeptidase</fullName>
    </submittedName>
</protein>
<dbReference type="EMBL" id="JBHLZU010000026">
    <property type="protein sequence ID" value="MFB9907918.1"/>
    <property type="molecule type" value="Genomic_DNA"/>
</dbReference>
<reference evidence="1 2" key="1">
    <citation type="submission" date="2024-09" db="EMBL/GenBank/DDBJ databases">
        <authorList>
            <person name="Sun Q."/>
            <person name="Mori K."/>
        </authorList>
    </citation>
    <scope>NUCLEOTIDE SEQUENCE [LARGE SCALE GENOMIC DNA]</scope>
    <source>
        <strain evidence="1 2">TBRC 7907</strain>
    </source>
</reference>
<dbReference type="RefSeq" id="WP_377858937.1">
    <property type="nucleotide sequence ID" value="NZ_JBHLZU010000026.1"/>
</dbReference>
<dbReference type="SUPFAM" id="SSF55486">
    <property type="entry name" value="Metalloproteases ('zincins'), catalytic domain"/>
    <property type="match status" value="1"/>
</dbReference>
<evidence type="ECO:0000313" key="2">
    <source>
        <dbReference type="Proteomes" id="UP001589693"/>
    </source>
</evidence>
<name>A0ABV6A679_9PSEU</name>